<dbReference type="OrthoDB" id="10051975at2759"/>
<dbReference type="STRING" id="407821.A0A087TME0"/>
<reference evidence="1 2" key="1">
    <citation type="submission" date="2013-11" db="EMBL/GenBank/DDBJ databases">
        <title>Genome sequencing of Stegodyphus mimosarum.</title>
        <authorList>
            <person name="Bechsgaard J."/>
        </authorList>
    </citation>
    <scope>NUCLEOTIDE SEQUENCE [LARGE SCALE GENOMIC DNA]</scope>
</reference>
<dbReference type="Gene3D" id="1.10.10.1070">
    <property type="entry name" value="Zinc finger, BED domain-containing"/>
    <property type="match status" value="1"/>
</dbReference>
<sequence length="420" mass="48025">MEGQHVFVCSSDVAAFVDALETIGYPSDTQSNEVVDSSEAVLEEFTLNNPKSVQVEGKIPTKRFRTNPKQQKEVIEELFDKQKAVVTERSFMNLKGNKRFKSDVWSWFGDIKLLISRSEAKKLKIPYYIRYCGGEQMMLSKMFVACFKCTALFIHNSQKSGTSTLRAHMKVCSRPKSKRKRGSPTIIFFPNKSNNTLKEIAISDFEKHSTQDHILNFILSSLSNFDIIENTEFQNLLQMCITIGATYGDVNIESMLCPQEKLSDFLLNDMYITSINHFYTEFQYIYGASYNINVWVEENKKHSFISLICYYSTISGELRSIILHTDEFPYESKVANDAKNWFISFILSQPVVPFKRLIVTDNHSNMVLAFSDEQCIKCCVQNLNSALQNVVKGGMSNVQPTYQDFVNLVNKCINLVTNFG</sequence>
<evidence type="ECO:0000313" key="1">
    <source>
        <dbReference type="EMBL" id="KFM66279.1"/>
    </source>
</evidence>
<dbReference type="EMBL" id="KK115880">
    <property type="protein sequence ID" value="KFM66279.1"/>
    <property type="molecule type" value="Genomic_DNA"/>
</dbReference>
<evidence type="ECO:0008006" key="3">
    <source>
        <dbReference type="Google" id="ProtNLM"/>
    </source>
</evidence>
<accession>A0A087TME0</accession>
<dbReference type="Proteomes" id="UP000054359">
    <property type="component" value="Unassembled WGS sequence"/>
</dbReference>
<evidence type="ECO:0000313" key="2">
    <source>
        <dbReference type="Proteomes" id="UP000054359"/>
    </source>
</evidence>
<name>A0A087TME0_STEMI</name>
<keyword evidence="2" id="KW-1185">Reference proteome</keyword>
<protein>
    <recommendedName>
        <fullName evidence="3">BED-type domain-containing protein</fullName>
    </recommendedName>
</protein>
<gene>
    <name evidence="1" type="ORF">X975_10473</name>
</gene>
<organism evidence="1 2">
    <name type="scientific">Stegodyphus mimosarum</name>
    <name type="common">African social velvet spider</name>
    <dbReference type="NCBI Taxonomy" id="407821"/>
    <lineage>
        <taxon>Eukaryota</taxon>
        <taxon>Metazoa</taxon>
        <taxon>Ecdysozoa</taxon>
        <taxon>Arthropoda</taxon>
        <taxon>Chelicerata</taxon>
        <taxon>Arachnida</taxon>
        <taxon>Araneae</taxon>
        <taxon>Araneomorphae</taxon>
        <taxon>Entelegynae</taxon>
        <taxon>Eresoidea</taxon>
        <taxon>Eresidae</taxon>
        <taxon>Stegodyphus</taxon>
    </lineage>
</organism>
<dbReference type="SUPFAM" id="SSF140996">
    <property type="entry name" value="Hermes dimerisation domain"/>
    <property type="match status" value="1"/>
</dbReference>
<dbReference type="AlphaFoldDB" id="A0A087TME0"/>
<feature type="non-terminal residue" evidence="1">
    <location>
        <position position="420"/>
    </location>
</feature>
<proteinExistence type="predicted"/>